<keyword evidence="5 7" id="KW-0067">ATP-binding</keyword>
<dbReference type="RefSeq" id="WP_188374140.1">
    <property type="nucleotide sequence ID" value="NZ_BMDQ01000001.1"/>
</dbReference>
<feature type="binding site" evidence="7">
    <location>
        <position position="120"/>
    </location>
    <ligand>
        <name>ATP</name>
        <dbReference type="ChEBI" id="CHEBI:30616"/>
    </ligand>
</feature>
<keyword evidence="4 7" id="KW-0418">Kinase</keyword>
<evidence type="ECO:0000256" key="2">
    <source>
        <dbReference type="ARBA" id="ARBA00022679"/>
    </source>
</evidence>
<keyword evidence="7" id="KW-0460">Magnesium</keyword>
<organism evidence="8 9">
    <name type="scientific">Winogradskyella haliclonae</name>
    <dbReference type="NCBI Taxonomy" id="2048558"/>
    <lineage>
        <taxon>Bacteria</taxon>
        <taxon>Pseudomonadati</taxon>
        <taxon>Bacteroidota</taxon>
        <taxon>Flavobacteriia</taxon>
        <taxon>Flavobacteriales</taxon>
        <taxon>Flavobacteriaceae</taxon>
        <taxon>Winogradskyella</taxon>
    </lineage>
</organism>
<evidence type="ECO:0000256" key="6">
    <source>
        <dbReference type="ARBA" id="ARBA00023141"/>
    </source>
</evidence>
<evidence type="ECO:0000313" key="9">
    <source>
        <dbReference type="Proteomes" id="UP000624701"/>
    </source>
</evidence>
<evidence type="ECO:0000313" key="8">
    <source>
        <dbReference type="EMBL" id="GGI57268.1"/>
    </source>
</evidence>
<dbReference type="InterPro" id="IPR000623">
    <property type="entry name" value="Shikimate_kinase/TSH1"/>
</dbReference>
<sequence length="173" mass="19740">MIIVLVGYMGSGKSTIGIELAKVLDYDFVDLDAVIAENENLSIPEIFSQKGEIYFRKKETHYLKDIISSKIKIVLSLGGGTPCYGNNMDLIMNNNSVESFYLKTSIPELLNRLWIEKQNRPLISHINSKENLTEYIGKHLFERSLFYSRSHHSIVTDGKMISEIVEQILLKLI</sequence>
<feature type="binding site" evidence="7">
    <location>
        <position position="79"/>
    </location>
    <ligand>
        <name>substrate</name>
    </ligand>
</feature>
<feature type="binding site" evidence="7">
    <location>
        <position position="143"/>
    </location>
    <ligand>
        <name>substrate</name>
    </ligand>
</feature>
<dbReference type="Gene3D" id="3.40.50.300">
    <property type="entry name" value="P-loop containing nucleotide triphosphate hydrolases"/>
    <property type="match status" value="1"/>
</dbReference>
<dbReference type="HAMAP" id="MF_00109">
    <property type="entry name" value="Shikimate_kinase"/>
    <property type="match status" value="1"/>
</dbReference>
<comment type="pathway">
    <text evidence="7">Metabolic intermediate biosynthesis; chorismate biosynthesis; chorismate from D-erythrose 4-phosphate and phosphoenolpyruvate: step 5/7.</text>
</comment>
<comment type="function">
    <text evidence="7">Catalyzes the specific phosphorylation of the 3-hydroxyl group of shikimic acid using ATP as a cosubstrate.</text>
</comment>
<dbReference type="EMBL" id="BMDQ01000001">
    <property type="protein sequence ID" value="GGI57268.1"/>
    <property type="molecule type" value="Genomic_DNA"/>
</dbReference>
<dbReference type="PANTHER" id="PTHR21087">
    <property type="entry name" value="SHIKIMATE KINASE"/>
    <property type="match status" value="1"/>
</dbReference>
<comment type="catalytic activity">
    <reaction evidence="7">
        <text>shikimate + ATP = 3-phosphoshikimate + ADP + H(+)</text>
        <dbReference type="Rhea" id="RHEA:13121"/>
        <dbReference type="ChEBI" id="CHEBI:15378"/>
        <dbReference type="ChEBI" id="CHEBI:30616"/>
        <dbReference type="ChEBI" id="CHEBI:36208"/>
        <dbReference type="ChEBI" id="CHEBI:145989"/>
        <dbReference type="ChEBI" id="CHEBI:456216"/>
        <dbReference type="EC" id="2.7.1.71"/>
    </reaction>
</comment>
<dbReference type="InterPro" id="IPR027417">
    <property type="entry name" value="P-loop_NTPase"/>
</dbReference>
<accession>A0ABQ2BZP1</accession>
<evidence type="ECO:0000256" key="1">
    <source>
        <dbReference type="ARBA" id="ARBA00022605"/>
    </source>
</evidence>
<dbReference type="GO" id="GO:0016301">
    <property type="term" value="F:kinase activity"/>
    <property type="evidence" value="ECO:0007669"/>
    <property type="project" value="UniProtKB-KW"/>
</dbReference>
<keyword evidence="7" id="KW-0479">Metal-binding</keyword>
<dbReference type="Proteomes" id="UP000624701">
    <property type="component" value="Unassembled WGS sequence"/>
</dbReference>
<evidence type="ECO:0000256" key="3">
    <source>
        <dbReference type="ARBA" id="ARBA00022741"/>
    </source>
</evidence>
<comment type="caution">
    <text evidence="8">The sequence shown here is derived from an EMBL/GenBank/DDBJ whole genome shotgun (WGS) entry which is preliminary data.</text>
</comment>
<dbReference type="SUPFAM" id="SSF52540">
    <property type="entry name" value="P-loop containing nucleoside triphosphate hydrolases"/>
    <property type="match status" value="1"/>
</dbReference>
<reference evidence="9" key="1">
    <citation type="journal article" date="2019" name="Int. J. Syst. Evol. Microbiol.">
        <title>The Global Catalogue of Microorganisms (GCM) 10K type strain sequencing project: providing services to taxonomists for standard genome sequencing and annotation.</title>
        <authorList>
            <consortium name="The Broad Institute Genomics Platform"/>
            <consortium name="The Broad Institute Genome Sequencing Center for Infectious Disease"/>
            <person name="Wu L."/>
            <person name="Ma J."/>
        </authorList>
    </citation>
    <scope>NUCLEOTIDE SEQUENCE [LARGE SCALE GENOMIC DNA]</scope>
    <source>
        <strain evidence="9">CCM 8681</strain>
    </source>
</reference>
<keyword evidence="6 7" id="KW-0057">Aromatic amino acid biosynthesis</keyword>
<gene>
    <name evidence="7 8" type="primary">aroK</name>
    <name evidence="8" type="ORF">GCM10011444_15770</name>
</gene>
<dbReference type="InterPro" id="IPR031322">
    <property type="entry name" value="Shikimate/glucono_kinase"/>
</dbReference>
<keyword evidence="2 7" id="KW-0808">Transferase</keyword>
<keyword evidence="9" id="KW-1185">Reference proteome</keyword>
<protein>
    <recommendedName>
        <fullName evidence="7">Shikimate kinase</fullName>
        <shortName evidence="7">SK</shortName>
        <ecNumber evidence="7">2.7.1.71</ecNumber>
    </recommendedName>
</protein>
<comment type="cofactor">
    <cofactor evidence="7">
        <name>Mg(2+)</name>
        <dbReference type="ChEBI" id="CHEBI:18420"/>
    </cofactor>
    <text evidence="7">Binds 1 Mg(2+) ion per subunit.</text>
</comment>
<keyword evidence="3 7" id="KW-0547">Nucleotide-binding</keyword>
<evidence type="ECO:0000256" key="7">
    <source>
        <dbReference type="HAMAP-Rule" id="MF_00109"/>
    </source>
</evidence>
<comment type="subcellular location">
    <subcellularLocation>
        <location evidence="7">Cytoplasm</location>
    </subcellularLocation>
</comment>
<evidence type="ECO:0000256" key="4">
    <source>
        <dbReference type="ARBA" id="ARBA00022777"/>
    </source>
</evidence>
<comment type="similarity">
    <text evidence="7">Belongs to the shikimate kinase family.</text>
</comment>
<keyword evidence="7" id="KW-0963">Cytoplasm</keyword>
<dbReference type="PANTHER" id="PTHR21087:SF16">
    <property type="entry name" value="SHIKIMATE KINASE 1, CHLOROPLASTIC"/>
    <property type="match status" value="1"/>
</dbReference>
<comment type="caution">
    <text evidence="7">Lacks conserved residue(s) required for the propagation of feature annotation.</text>
</comment>
<feature type="binding site" evidence="7">
    <location>
        <position position="32"/>
    </location>
    <ligand>
        <name>substrate</name>
    </ligand>
</feature>
<proteinExistence type="inferred from homology"/>
<dbReference type="Pfam" id="PF01202">
    <property type="entry name" value="SKI"/>
    <property type="match status" value="1"/>
</dbReference>
<evidence type="ECO:0000256" key="5">
    <source>
        <dbReference type="ARBA" id="ARBA00022840"/>
    </source>
</evidence>
<feature type="binding site" evidence="7">
    <location>
        <position position="56"/>
    </location>
    <ligand>
        <name>substrate</name>
    </ligand>
</feature>
<comment type="subunit">
    <text evidence="7">Monomer.</text>
</comment>
<feature type="binding site" evidence="7">
    <location>
        <position position="14"/>
    </location>
    <ligand>
        <name>Mg(2+)</name>
        <dbReference type="ChEBI" id="CHEBI:18420"/>
    </ligand>
</feature>
<keyword evidence="1 7" id="KW-0028">Amino-acid biosynthesis</keyword>
<feature type="binding site" evidence="7">
    <location>
        <begin position="10"/>
        <end position="15"/>
    </location>
    <ligand>
        <name>ATP</name>
        <dbReference type="ChEBI" id="CHEBI:30616"/>
    </ligand>
</feature>
<dbReference type="EC" id="2.7.1.71" evidence="7"/>
<dbReference type="CDD" id="cd00464">
    <property type="entry name" value="SK"/>
    <property type="match status" value="1"/>
</dbReference>
<dbReference type="PRINTS" id="PR01100">
    <property type="entry name" value="SHIKIMTKNASE"/>
</dbReference>
<name>A0ABQ2BZP1_9FLAO</name>